<keyword evidence="1" id="KW-0732">Signal</keyword>
<dbReference type="Proteomes" id="UP001501353">
    <property type="component" value="Unassembled WGS sequence"/>
</dbReference>
<reference evidence="3" key="1">
    <citation type="journal article" date="2019" name="Int. J. Syst. Evol. Microbiol.">
        <title>The Global Catalogue of Microorganisms (GCM) 10K type strain sequencing project: providing services to taxonomists for standard genome sequencing and annotation.</title>
        <authorList>
            <consortium name="The Broad Institute Genomics Platform"/>
            <consortium name="The Broad Institute Genome Sequencing Center for Infectious Disease"/>
            <person name="Wu L."/>
            <person name="Ma J."/>
        </authorList>
    </citation>
    <scope>NUCLEOTIDE SEQUENCE [LARGE SCALE GENOMIC DNA]</scope>
    <source>
        <strain evidence="3">JCM 16673</strain>
    </source>
</reference>
<feature type="chain" id="PRO_5045707244" evidence="1">
    <location>
        <begin position="24"/>
        <end position="130"/>
    </location>
</feature>
<keyword evidence="3" id="KW-1185">Reference proteome</keyword>
<dbReference type="EMBL" id="BAAAZE010000005">
    <property type="protein sequence ID" value="GAA4015247.1"/>
    <property type="molecule type" value="Genomic_DNA"/>
</dbReference>
<accession>A0ABP7SS76</accession>
<dbReference type="RefSeq" id="WP_344761891.1">
    <property type="nucleotide sequence ID" value="NZ_BAAAZE010000005.1"/>
</dbReference>
<sequence length="130" mass="13664">MPNINPLIAAIALAASFAGAAHAADTVAATNVEARYQRERAVCLSGKSNQSQAICLQEAGAARDDARRHQLGDGKVSYEQNAMVRCNALNADDKRDCESRIRGEGALSGSVRDGGLIRETTTIVPADPAK</sequence>
<name>A0ABP7SS76_9BURK</name>
<organism evidence="2 3">
    <name type="scientific">Actimicrobium antarcticum</name>
    <dbReference type="NCBI Taxonomy" id="1051899"/>
    <lineage>
        <taxon>Bacteria</taxon>
        <taxon>Pseudomonadati</taxon>
        <taxon>Pseudomonadota</taxon>
        <taxon>Betaproteobacteria</taxon>
        <taxon>Burkholderiales</taxon>
        <taxon>Oxalobacteraceae</taxon>
        <taxon>Actimicrobium</taxon>
    </lineage>
</organism>
<gene>
    <name evidence="2" type="ORF">GCM10022212_07480</name>
</gene>
<protein>
    <submittedName>
        <fullName evidence="2">Uncharacterized protein</fullName>
    </submittedName>
</protein>
<feature type="signal peptide" evidence="1">
    <location>
        <begin position="1"/>
        <end position="23"/>
    </location>
</feature>
<evidence type="ECO:0000313" key="3">
    <source>
        <dbReference type="Proteomes" id="UP001501353"/>
    </source>
</evidence>
<proteinExistence type="predicted"/>
<evidence type="ECO:0000256" key="1">
    <source>
        <dbReference type="SAM" id="SignalP"/>
    </source>
</evidence>
<comment type="caution">
    <text evidence="2">The sequence shown here is derived from an EMBL/GenBank/DDBJ whole genome shotgun (WGS) entry which is preliminary data.</text>
</comment>
<evidence type="ECO:0000313" key="2">
    <source>
        <dbReference type="EMBL" id="GAA4015247.1"/>
    </source>
</evidence>